<feature type="region of interest" description="Disordered" evidence="1">
    <location>
        <begin position="172"/>
        <end position="193"/>
    </location>
</feature>
<name>V5C1K9_9GAMM</name>
<dbReference type="RefSeq" id="WP_023493066.1">
    <property type="nucleotide sequence ID" value="NZ_AYLO01000007.1"/>
</dbReference>
<evidence type="ECO:0000256" key="1">
    <source>
        <dbReference type="SAM" id="MobiDB-lite"/>
    </source>
</evidence>
<accession>V5C1K9</accession>
<evidence type="ECO:0000313" key="3">
    <source>
        <dbReference type="Proteomes" id="UP000017842"/>
    </source>
</evidence>
<keyword evidence="3" id="KW-1185">Reference proteome</keyword>
<sequence>MTIKFLLQPIKCPVNLAGLFCILLLSGCQTGKSPEEVTSLFWQSLAQGKIENARTHVTQDSQHLVNLQDIDTHSTIKMGVAVIEDSTARVETTISRNKRLVTFDTVLIKKEGLWEVDYLQTQMNISMIPLGEVVKSLQNLGDTFAKQLEQQLPQVQKGIESLGNQLKNEIDELGQDLKKPDNPNNPKTPPGSI</sequence>
<dbReference type="EMBL" id="AYLO01000007">
    <property type="protein sequence ID" value="ESS73994.1"/>
    <property type="molecule type" value="Genomic_DNA"/>
</dbReference>
<dbReference type="PROSITE" id="PS51257">
    <property type="entry name" value="PROKAR_LIPOPROTEIN"/>
    <property type="match status" value="1"/>
</dbReference>
<dbReference type="OrthoDB" id="5566846at2"/>
<evidence type="ECO:0000313" key="2">
    <source>
        <dbReference type="EMBL" id="ESS73994.1"/>
    </source>
</evidence>
<reference evidence="2 3" key="1">
    <citation type="journal article" date="2013" name="Genome Announc.">
        <title>Draft Genome Sequence of the Methanotrophic Gammaproteobacterium Methyloglobulus morosus DSM 22980 Strain KoM1.</title>
        <authorList>
            <person name="Poehlein A."/>
            <person name="Deutzmann J.S."/>
            <person name="Daniel R."/>
            <person name="Simeonova D.D."/>
        </authorList>
    </citation>
    <scope>NUCLEOTIDE SEQUENCE [LARGE SCALE GENOMIC DNA]</scope>
    <source>
        <strain evidence="2 3">KoM1</strain>
    </source>
</reference>
<dbReference type="STRING" id="1116472.MGMO_7c00130"/>
<dbReference type="eggNOG" id="ENOG50335E4">
    <property type="taxonomic scope" value="Bacteria"/>
</dbReference>
<dbReference type="AlphaFoldDB" id="V5C1K9"/>
<proteinExistence type="predicted"/>
<gene>
    <name evidence="2" type="ORF">MGMO_7c00130</name>
</gene>
<protein>
    <recommendedName>
        <fullName evidence="4">DUF4878 domain-containing protein</fullName>
    </recommendedName>
</protein>
<evidence type="ECO:0008006" key="4">
    <source>
        <dbReference type="Google" id="ProtNLM"/>
    </source>
</evidence>
<comment type="caution">
    <text evidence="2">The sequence shown here is derived from an EMBL/GenBank/DDBJ whole genome shotgun (WGS) entry which is preliminary data.</text>
</comment>
<dbReference type="Proteomes" id="UP000017842">
    <property type="component" value="Unassembled WGS sequence"/>
</dbReference>
<organism evidence="2 3">
    <name type="scientific">Methyloglobulus morosus KoM1</name>
    <dbReference type="NCBI Taxonomy" id="1116472"/>
    <lineage>
        <taxon>Bacteria</taxon>
        <taxon>Pseudomonadati</taxon>
        <taxon>Pseudomonadota</taxon>
        <taxon>Gammaproteobacteria</taxon>
        <taxon>Methylococcales</taxon>
        <taxon>Methylococcaceae</taxon>
        <taxon>Methyloglobulus</taxon>
    </lineage>
</organism>